<proteinExistence type="predicted"/>
<dbReference type="RefSeq" id="WP_286651725.1">
    <property type="nucleotide sequence ID" value="NZ_JACAGK010000040.1"/>
</dbReference>
<keyword evidence="1" id="KW-1133">Transmembrane helix</keyword>
<dbReference type="InterPro" id="IPR010994">
    <property type="entry name" value="RuvA_2-like"/>
</dbReference>
<protein>
    <submittedName>
        <fullName evidence="2">Helix-hairpin-helix domain-containing protein</fullName>
    </submittedName>
</protein>
<name>A0ABT7NPW8_9SPHI</name>
<dbReference type="Gene3D" id="1.10.150.320">
    <property type="entry name" value="Photosystem II 12 kDa extrinsic protein"/>
    <property type="match status" value="1"/>
</dbReference>
<sequence>MNRLFAYFRMRREEQIGFSILAVLIVILLFCTFLYDRVPKKKMLSTEVRALAEDLVSSPDVRYENSRVSKLGETTKSKPAISYFFFDPNGLSVDEWKRLGLSERKIRVIHNYEAKGGHFRKPEDIAKLYSLTDEDVARLLPYVRIAEKEFKRTNFERPIAKKAFTAPYESLRINLNTADSAELTQLRGIGPAFSRRIVRFRELLGGFYSTEQLSEVYGLPEETFLHIKQHLQVDEASIVKLKINDLDANALSRHPYISYKQARTIVNYREHHGAFSSMDDLKKILSLDEAFFRKIEIYLDFK</sequence>
<organism evidence="2 3">
    <name type="scientific">Sphingobacterium hotanense</name>
    <dbReference type="NCBI Taxonomy" id="649196"/>
    <lineage>
        <taxon>Bacteria</taxon>
        <taxon>Pseudomonadati</taxon>
        <taxon>Bacteroidota</taxon>
        <taxon>Sphingobacteriia</taxon>
        <taxon>Sphingobacteriales</taxon>
        <taxon>Sphingobacteriaceae</taxon>
        <taxon>Sphingobacterium</taxon>
    </lineage>
</organism>
<dbReference type="Gene3D" id="1.10.150.280">
    <property type="entry name" value="AF1531-like domain"/>
    <property type="match status" value="1"/>
</dbReference>
<dbReference type="EMBL" id="JACAGK010000040">
    <property type="protein sequence ID" value="MDM1049230.1"/>
    <property type="molecule type" value="Genomic_DNA"/>
</dbReference>
<evidence type="ECO:0000256" key="1">
    <source>
        <dbReference type="SAM" id="Phobius"/>
    </source>
</evidence>
<keyword evidence="1" id="KW-0472">Membrane</keyword>
<dbReference type="PANTHER" id="PTHR21180:SF32">
    <property type="entry name" value="ENDONUCLEASE_EXONUCLEASE_PHOSPHATASE FAMILY DOMAIN-CONTAINING PROTEIN 1"/>
    <property type="match status" value="1"/>
</dbReference>
<dbReference type="Pfam" id="PF12836">
    <property type="entry name" value="HHH_3"/>
    <property type="match status" value="2"/>
</dbReference>
<dbReference type="PANTHER" id="PTHR21180">
    <property type="entry name" value="ENDONUCLEASE/EXONUCLEASE/PHOSPHATASE FAMILY DOMAIN-CONTAINING PROTEIN 1"/>
    <property type="match status" value="1"/>
</dbReference>
<dbReference type="Proteomes" id="UP001170954">
    <property type="component" value="Unassembled WGS sequence"/>
</dbReference>
<comment type="caution">
    <text evidence="2">The sequence shown here is derived from an EMBL/GenBank/DDBJ whole genome shotgun (WGS) entry which is preliminary data.</text>
</comment>
<reference evidence="2" key="1">
    <citation type="submission" date="2020-06" db="EMBL/GenBank/DDBJ databases">
        <authorList>
            <person name="Dong N."/>
        </authorList>
    </citation>
    <scope>NUCLEOTIDE SEQUENCE</scope>
    <source>
        <strain evidence="2">R1692</strain>
    </source>
</reference>
<reference evidence="2" key="2">
    <citation type="journal article" date="2022" name="Sci. Total Environ.">
        <title>Prevalence, transmission, and molecular epidemiology of tet(X)-positive bacteria among humans, animals, and environmental niches in China: An epidemiological, and genomic-based study.</title>
        <authorList>
            <person name="Dong N."/>
            <person name="Zeng Y."/>
            <person name="Cai C."/>
            <person name="Sun C."/>
            <person name="Lu J."/>
            <person name="Liu C."/>
            <person name="Zhou H."/>
            <person name="Sun Q."/>
            <person name="Shu L."/>
            <person name="Wang H."/>
            <person name="Wang Y."/>
            <person name="Wang S."/>
            <person name="Wu C."/>
            <person name="Chan E.W."/>
            <person name="Chen G."/>
            <person name="Shen Z."/>
            <person name="Chen S."/>
            <person name="Zhang R."/>
        </authorList>
    </citation>
    <scope>NUCLEOTIDE SEQUENCE</scope>
    <source>
        <strain evidence="2">R1692</strain>
    </source>
</reference>
<evidence type="ECO:0000313" key="3">
    <source>
        <dbReference type="Proteomes" id="UP001170954"/>
    </source>
</evidence>
<evidence type="ECO:0000313" key="2">
    <source>
        <dbReference type="EMBL" id="MDM1049230.1"/>
    </source>
</evidence>
<dbReference type="InterPro" id="IPR051675">
    <property type="entry name" value="Endo/Exo/Phosphatase_dom_1"/>
</dbReference>
<dbReference type="SUPFAM" id="SSF47781">
    <property type="entry name" value="RuvA domain 2-like"/>
    <property type="match status" value="3"/>
</dbReference>
<keyword evidence="1" id="KW-0812">Transmembrane</keyword>
<accession>A0ABT7NPW8</accession>
<gene>
    <name evidence="2" type="ORF">HX018_13390</name>
</gene>
<keyword evidence="3" id="KW-1185">Reference proteome</keyword>
<feature type="transmembrane region" description="Helical" evidence="1">
    <location>
        <begin position="16"/>
        <end position="35"/>
    </location>
</feature>